<dbReference type="InterPro" id="IPR029016">
    <property type="entry name" value="GAF-like_dom_sf"/>
</dbReference>
<dbReference type="InterPro" id="IPR025662">
    <property type="entry name" value="Sigma_54_int_dom_ATP-bd_1"/>
</dbReference>
<dbReference type="Gene3D" id="3.40.50.300">
    <property type="entry name" value="P-loop containing nucleotide triphosphate hydrolases"/>
    <property type="match status" value="1"/>
</dbReference>
<keyword evidence="1" id="KW-0547">Nucleotide-binding</keyword>
<evidence type="ECO:0000256" key="3">
    <source>
        <dbReference type="ARBA" id="ARBA00023012"/>
    </source>
</evidence>
<name>A0ABV2N5I9_9HYPH</name>
<dbReference type="PROSITE" id="PS00688">
    <property type="entry name" value="SIGMA54_INTERACT_3"/>
    <property type="match status" value="1"/>
</dbReference>
<dbReference type="InterPro" id="IPR003593">
    <property type="entry name" value="AAA+_ATPase"/>
</dbReference>
<dbReference type="InterPro" id="IPR025944">
    <property type="entry name" value="Sigma_54_int_dom_CS"/>
</dbReference>
<evidence type="ECO:0000256" key="4">
    <source>
        <dbReference type="ARBA" id="ARBA00023015"/>
    </source>
</evidence>
<dbReference type="PROSITE" id="PS50045">
    <property type="entry name" value="SIGMA54_INTERACT_4"/>
    <property type="match status" value="1"/>
</dbReference>
<accession>A0ABV2N5I9</accession>
<evidence type="ECO:0000256" key="5">
    <source>
        <dbReference type="ARBA" id="ARBA00023163"/>
    </source>
</evidence>
<keyword evidence="3" id="KW-0902">Two-component regulatory system</keyword>
<evidence type="ECO:0000259" key="6">
    <source>
        <dbReference type="PROSITE" id="PS50045"/>
    </source>
</evidence>
<dbReference type="SUPFAM" id="SSF52540">
    <property type="entry name" value="P-loop containing nucleoside triphosphate hydrolases"/>
    <property type="match status" value="1"/>
</dbReference>
<dbReference type="PANTHER" id="PTHR32071:SF77">
    <property type="entry name" value="TRANSCRIPTIONAL REGULATORY PROTEIN"/>
    <property type="match status" value="1"/>
</dbReference>
<dbReference type="PROSITE" id="PS00675">
    <property type="entry name" value="SIGMA54_INTERACT_1"/>
    <property type="match status" value="1"/>
</dbReference>
<dbReference type="Gene3D" id="1.10.10.60">
    <property type="entry name" value="Homeodomain-like"/>
    <property type="match status" value="1"/>
</dbReference>
<protein>
    <submittedName>
        <fullName evidence="7">Transcriptional regulator of acetoin/glycerol metabolism</fullName>
    </submittedName>
</protein>
<dbReference type="SUPFAM" id="SSF46689">
    <property type="entry name" value="Homeodomain-like"/>
    <property type="match status" value="1"/>
</dbReference>
<keyword evidence="2" id="KW-0067">ATP-binding</keyword>
<dbReference type="PRINTS" id="PR01590">
    <property type="entry name" value="HTHFIS"/>
</dbReference>
<reference evidence="7 8" key="1">
    <citation type="submission" date="2024-06" db="EMBL/GenBank/DDBJ databases">
        <title>Genomic Encyclopedia of Type Strains, Phase IV (KMG-IV): sequencing the most valuable type-strain genomes for metagenomic binning, comparative biology and taxonomic classification.</title>
        <authorList>
            <person name="Goeker M."/>
        </authorList>
    </citation>
    <scope>NUCLEOTIDE SEQUENCE [LARGE SCALE GENOMIC DNA]</scope>
    <source>
        <strain evidence="7 8">DSM 27865</strain>
    </source>
</reference>
<dbReference type="PANTHER" id="PTHR32071">
    <property type="entry name" value="TRANSCRIPTIONAL REGULATORY PROTEIN"/>
    <property type="match status" value="1"/>
</dbReference>
<gene>
    <name evidence="7" type="ORF">ABID37_004321</name>
</gene>
<dbReference type="Pfam" id="PF25601">
    <property type="entry name" value="AAA_lid_14"/>
    <property type="match status" value="1"/>
</dbReference>
<dbReference type="EMBL" id="JBEPML010000020">
    <property type="protein sequence ID" value="MET3794081.1"/>
    <property type="molecule type" value="Genomic_DNA"/>
</dbReference>
<comment type="caution">
    <text evidence="7">The sequence shown here is derived from an EMBL/GenBank/DDBJ whole genome shotgun (WGS) entry which is preliminary data.</text>
</comment>
<dbReference type="Gene3D" id="1.10.8.60">
    <property type="match status" value="1"/>
</dbReference>
<dbReference type="InterPro" id="IPR002197">
    <property type="entry name" value="HTH_Fis"/>
</dbReference>
<dbReference type="InterPro" id="IPR009057">
    <property type="entry name" value="Homeodomain-like_sf"/>
</dbReference>
<dbReference type="InterPro" id="IPR058031">
    <property type="entry name" value="AAA_lid_NorR"/>
</dbReference>
<dbReference type="Pfam" id="PF02954">
    <property type="entry name" value="HTH_8"/>
    <property type="match status" value="1"/>
</dbReference>
<sequence length="637" mass="70165">MSADTRASQVIQASWNRCETQYGLDSTRSLPPLRLSEGEIRHGRDLIAESMARSSTVVHQLRELARDTNYCMLFADPDGVVVKTFSDTEDARSLTARGLGTGTVFREADAGTNGIGTSIIERRTVTVNGEEHYNPTFKPFICVSAPLIDPDGKALGALDLSGLRVGRHSEAAFLHQLLDDAALWVQSALFRHRYKNNFIVGLSQSPGIDHSMFRALVALDDGGRVCGLSESALSLLGGGNRTSFLHRPVDEVLGVTLGALESGSGRVQRVDPGKTKAGYVYPFPYESAGRPAARPARRIEKAPDRPRPVQVLTLDQLTGRDERMRKNVQLARRIADRNIPVLLQGETGSGKEVFARALHLESPRRDGPFVAVNCAAIPDSLLDSELFGYEAGTFTGGLKAGKIGKVAASNHGTLFLDEIGDMRLDLQTRLLRVLSEREVTPLGGIEPVPVDLKLICATHRDLQRMVETGEFREDLYYRINGAKIVLPPLRERGDLADLIHQIAREESDPGQPVELASEALDCLLDNPWPGNIRQLRNVLSLAVLTRDGPRIELDDLPDEIRIGAGGKRGVSADFYPPPERMVSGLKQSLGETERERIHRALQDSKWQVTEAARRLGVSRATIHRKMKDYDIVRPDRR</sequence>
<evidence type="ECO:0000256" key="1">
    <source>
        <dbReference type="ARBA" id="ARBA00022741"/>
    </source>
</evidence>
<evidence type="ECO:0000313" key="8">
    <source>
        <dbReference type="Proteomes" id="UP001549076"/>
    </source>
</evidence>
<feature type="domain" description="Sigma-54 factor interaction" evidence="6">
    <location>
        <begin position="317"/>
        <end position="544"/>
    </location>
</feature>
<keyword evidence="8" id="KW-1185">Reference proteome</keyword>
<dbReference type="InterPro" id="IPR027417">
    <property type="entry name" value="P-loop_NTPase"/>
</dbReference>
<organism evidence="7 8">
    <name type="scientific">Aquamicrobium terrae</name>
    <dbReference type="NCBI Taxonomy" id="1324945"/>
    <lineage>
        <taxon>Bacteria</taxon>
        <taxon>Pseudomonadati</taxon>
        <taxon>Pseudomonadota</taxon>
        <taxon>Alphaproteobacteria</taxon>
        <taxon>Hyphomicrobiales</taxon>
        <taxon>Phyllobacteriaceae</taxon>
        <taxon>Aquamicrobium</taxon>
    </lineage>
</organism>
<evidence type="ECO:0000256" key="2">
    <source>
        <dbReference type="ARBA" id="ARBA00022840"/>
    </source>
</evidence>
<keyword evidence="5" id="KW-0804">Transcription</keyword>
<dbReference type="Proteomes" id="UP001549076">
    <property type="component" value="Unassembled WGS sequence"/>
</dbReference>
<dbReference type="SMART" id="SM00382">
    <property type="entry name" value="AAA"/>
    <property type="match status" value="1"/>
</dbReference>
<dbReference type="Pfam" id="PF00158">
    <property type="entry name" value="Sigma54_activat"/>
    <property type="match status" value="1"/>
</dbReference>
<keyword evidence="4" id="KW-0805">Transcription regulation</keyword>
<dbReference type="Gene3D" id="3.30.450.40">
    <property type="match status" value="1"/>
</dbReference>
<dbReference type="CDD" id="cd00009">
    <property type="entry name" value="AAA"/>
    <property type="match status" value="1"/>
</dbReference>
<dbReference type="InterPro" id="IPR002078">
    <property type="entry name" value="Sigma_54_int"/>
</dbReference>
<dbReference type="RefSeq" id="WP_354198505.1">
    <property type="nucleotide sequence ID" value="NZ_JBEPML010000020.1"/>
</dbReference>
<proteinExistence type="predicted"/>
<evidence type="ECO:0000313" key="7">
    <source>
        <dbReference type="EMBL" id="MET3794081.1"/>
    </source>
</evidence>